<evidence type="ECO:0008006" key="3">
    <source>
        <dbReference type="Google" id="ProtNLM"/>
    </source>
</evidence>
<keyword evidence="2" id="KW-1185">Reference proteome</keyword>
<evidence type="ECO:0000313" key="2">
    <source>
        <dbReference type="Proteomes" id="UP000248790"/>
    </source>
</evidence>
<protein>
    <recommendedName>
        <fullName evidence="3">Acetyltransferase (GNAT) family protein</fullName>
    </recommendedName>
</protein>
<proteinExistence type="predicted"/>
<evidence type="ECO:0000313" key="1">
    <source>
        <dbReference type="EMBL" id="RAJ94053.1"/>
    </source>
</evidence>
<comment type="caution">
    <text evidence="1">The sequence shown here is derived from an EMBL/GenBank/DDBJ whole genome shotgun (WGS) entry which is preliminary data.</text>
</comment>
<accession>A0A327WR04</accession>
<sequence length="220" mass="25150">MQMENTIQEPLQRFLSKQNFPDPIKLTQPEPWQWEVLATGFLHDPTMNFWLGERASLDSFRDYFEAVVKDTFASGGDVFSTPDRDVVLVCTWLGANQQEPSEWKKRWYDVLGPEGVKRYNWLYDAGEVNLSPEQLQNSMLPDYLARLPDSKGAGSGSHLAGWAIDYYLKLGYDVPFIIASTPQAARLYCRDWGFYIHKNVFLENSSVPIGVFIKRKGAGL</sequence>
<organism evidence="1 2">
    <name type="scientific">Larkinella arboricola</name>
    <dbReference type="NCBI Taxonomy" id="643671"/>
    <lineage>
        <taxon>Bacteria</taxon>
        <taxon>Pseudomonadati</taxon>
        <taxon>Bacteroidota</taxon>
        <taxon>Cytophagia</taxon>
        <taxon>Cytophagales</taxon>
        <taxon>Spirosomataceae</taxon>
        <taxon>Larkinella</taxon>
    </lineage>
</organism>
<dbReference type="EMBL" id="QLMC01000005">
    <property type="protein sequence ID" value="RAJ94053.1"/>
    <property type="molecule type" value="Genomic_DNA"/>
</dbReference>
<gene>
    <name evidence="1" type="ORF">LX87_03937</name>
</gene>
<dbReference type="Proteomes" id="UP000248790">
    <property type="component" value="Unassembled WGS sequence"/>
</dbReference>
<dbReference type="AlphaFoldDB" id="A0A327WR04"/>
<name>A0A327WR04_LARAB</name>
<reference evidence="1 2" key="1">
    <citation type="submission" date="2018-06" db="EMBL/GenBank/DDBJ databases">
        <title>Genomic Encyclopedia of Archaeal and Bacterial Type Strains, Phase II (KMG-II): from individual species to whole genera.</title>
        <authorList>
            <person name="Goeker M."/>
        </authorList>
    </citation>
    <scope>NUCLEOTIDE SEQUENCE [LARGE SCALE GENOMIC DNA]</scope>
    <source>
        <strain evidence="1 2">DSM 21851</strain>
    </source>
</reference>
<dbReference type="Gene3D" id="3.40.630.30">
    <property type="match status" value="1"/>
</dbReference>